<evidence type="ECO:0000313" key="2">
    <source>
        <dbReference type="Proteomes" id="UP001472677"/>
    </source>
</evidence>
<proteinExistence type="predicted"/>
<protein>
    <recommendedName>
        <fullName evidence="3">RNase H type-1 domain-containing protein</fullName>
    </recommendedName>
</protein>
<name>A0ABR2EAY0_9ROSI</name>
<reference evidence="1 2" key="1">
    <citation type="journal article" date="2024" name="G3 (Bethesda)">
        <title>Genome assembly of Hibiscus sabdariffa L. provides insights into metabolisms of medicinal natural products.</title>
        <authorList>
            <person name="Kim T."/>
        </authorList>
    </citation>
    <scope>NUCLEOTIDE SEQUENCE [LARGE SCALE GENOMIC DNA]</scope>
    <source>
        <strain evidence="1">TK-2024</strain>
        <tissue evidence="1">Old leaves</tissue>
    </source>
</reference>
<evidence type="ECO:0000313" key="1">
    <source>
        <dbReference type="EMBL" id="KAK8556712.1"/>
    </source>
</evidence>
<organism evidence="1 2">
    <name type="scientific">Hibiscus sabdariffa</name>
    <name type="common">roselle</name>
    <dbReference type="NCBI Taxonomy" id="183260"/>
    <lineage>
        <taxon>Eukaryota</taxon>
        <taxon>Viridiplantae</taxon>
        <taxon>Streptophyta</taxon>
        <taxon>Embryophyta</taxon>
        <taxon>Tracheophyta</taxon>
        <taxon>Spermatophyta</taxon>
        <taxon>Magnoliopsida</taxon>
        <taxon>eudicotyledons</taxon>
        <taxon>Gunneridae</taxon>
        <taxon>Pentapetalae</taxon>
        <taxon>rosids</taxon>
        <taxon>malvids</taxon>
        <taxon>Malvales</taxon>
        <taxon>Malvaceae</taxon>
        <taxon>Malvoideae</taxon>
        <taxon>Hibiscus</taxon>
    </lineage>
</organism>
<dbReference type="InterPro" id="IPR052929">
    <property type="entry name" value="RNase_H-like_EbsB-rel"/>
</dbReference>
<comment type="caution">
    <text evidence="1">The sequence shown here is derived from an EMBL/GenBank/DDBJ whole genome shotgun (WGS) entry which is preliminary data.</text>
</comment>
<dbReference type="EMBL" id="JBBPBM010000017">
    <property type="protein sequence ID" value="KAK8556712.1"/>
    <property type="molecule type" value="Genomic_DNA"/>
</dbReference>
<accession>A0ABR2EAY0</accession>
<evidence type="ECO:0008006" key="3">
    <source>
        <dbReference type="Google" id="ProtNLM"/>
    </source>
</evidence>
<dbReference type="PANTHER" id="PTHR47074:SF61">
    <property type="entry name" value="RNASE H TYPE-1 DOMAIN-CONTAINING PROTEIN"/>
    <property type="match status" value="1"/>
</dbReference>
<dbReference type="Proteomes" id="UP001472677">
    <property type="component" value="Unassembled WGS sequence"/>
</dbReference>
<dbReference type="PANTHER" id="PTHR47074">
    <property type="entry name" value="BNAC02G40300D PROTEIN"/>
    <property type="match status" value="1"/>
</dbReference>
<gene>
    <name evidence="1" type="ORF">V6N12_003107</name>
</gene>
<keyword evidence="2" id="KW-1185">Reference proteome</keyword>
<sequence length="168" mass="18522">MQLLHEGLRQSIHRNRISAFILAHIPELDTVVDLCFPSLPSITSIWSPPAPGIIKFNFDTSFNSPTKEAFSGIIARNSSGLNMAVCLIHHSGINDAFIAEAKACESVVNSTIELGFRSIHEITFSHVGGRGNEAAHALVKVNHHFQLPRYWIEEASSEVEQVALPDLR</sequence>